<keyword evidence="1" id="KW-0812">Transmembrane</keyword>
<keyword evidence="1" id="KW-0472">Membrane</keyword>
<reference evidence="2" key="1">
    <citation type="journal article" date="2016" name="Front. Microbiol.">
        <title>Genome Sequence of the Piezophilic, Mesophilic Sulfate-Reducing Bacterium Desulfovibrio indicus J2T.</title>
        <authorList>
            <person name="Cao J."/>
            <person name="Maignien L."/>
            <person name="Shao Z."/>
            <person name="Alain K."/>
            <person name="Jebbar M."/>
        </authorList>
    </citation>
    <scope>NUCLEOTIDE SEQUENCE</scope>
    <source>
        <strain evidence="2">DSM 16372</strain>
    </source>
</reference>
<comment type="caution">
    <text evidence="2">The sequence shown here is derived from an EMBL/GenBank/DDBJ whole genome shotgun (WGS) entry which is preliminary data.</text>
</comment>
<feature type="transmembrane region" description="Helical" evidence="1">
    <location>
        <begin position="18"/>
        <end position="41"/>
    </location>
</feature>
<proteinExistence type="predicted"/>
<evidence type="ECO:0000313" key="3">
    <source>
        <dbReference type="Proteomes" id="UP001055247"/>
    </source>
</evidence>
<protein>
    <submittedName>
        <fullName evidence="2">Uncharacterized protein</fullName>
    </submittedName>
</protein>
<gene>
    <name evidence="2" type="ORF">BHAOGJBA_3137</name>
</gene>
<reference evidence="2" key="2">
    <citation type="submission" date="2021-08" db="EMBL/GenBank/DDBJ databases">
        <authorList>
            <person name="Tani A."/>
            <person name="Ola A."/>
            <person name="Ogura Y."/>
            <person name="Katsura K."/>
            <person name="Hayashi T."/>
        </authorList>
    </citation>
    <scope>NUCLEOTIDE SEQUENCE</scope>
    <source>
        <strain evidence="2">DSM 16372</strain>
    </source>
</reference>
<dbReference type="EMBL" id="BPQO01000012">
    <property type="protein sequence ID" value="GJD89608.1"/>
    <property type="molecule type" value="Genomic_DNA"/>
</dbReference>
<dbReference type="Proteomes" id="UP001055247">
    <property type="component" value="Unassembled WGS sequence"/>
</dbReference>
<keyword evidence="1" id="KW-1133">Transmembrane helix</keyword>
<accession>A0AAV4ZNC4</accession>
<name>A0AAV4ZNC4_9HYPH</name>
<sequence length="47" mass="4963">MRPQACRSVIERGANVSLALVIMLAGAVGAIVLTLAALPAADRFLRW</sequence>
<keyword evidence="3" id="KW-1185">Reference proteome</keyword>
<evidence type="ECO:0000256" key="1">
    <source>
        <dbReference type="SAM" id="Phobius"/>
    </source>
</evidence>
<evidence type="ECO:0000313" key="2">
    <source>
        <dbReference type="EMBL" id="GJD89608.1"/>
    </source>
</evidence>
<organism evidence="2 3">
    <name type="scientific">Methylobacterium hispanicum</name>
    <dbReference type="NCBI Taxonomy" id="270350"/>
    <lineage>
        <taxon>Bacteria</taxon>
        <taxon>Pseudomonadati</taxon>
        <taxon>Pseudomonadota</taxon>
        <taxon>Alphaproteobacteria</taxon>
        <taxon>Hyphomicrobiales</taxon>
        <taxon>Methylobacteriaceae</taxon>
        <taxon>Methylobacterium</taxon>
    </lineage>
</organism>
<dbReference type="AlphaFoldDB" id="A0AAV4ZNC4"/>